<protein>
    <submittedName>
        <fullName evidence="1">Uncharacterized protein</fullName>
    </submittedName>
</protein>
<reference evidence="1" key="1">
    <citation type="submission" date="2020-05" db="EMBL/GenBank/DDBJ databases">
        <title>Phylogenomic resolution of chytrid fungi.</title>
        <authorList>
            <person name="Stajich J.E."/>
            <person name="Amses K."/>
            <person name="Simmons R."/>
            <person name="Seto K."/>
            <person name="Myers J."/>
            <person name="Bonds A."/>
            <person name="Quandt C.A."/>
            <person name="Barry K."/>
            <person name="Liu P."/>
            <person name="Grigoriev I."/>
            <person name="Longcore J.E."/>
            <person name="James T.Y."/>
        </authorList>
    </citation>
    <scope>NUCLEOTIDE SEQUENCE</scope>
    <source>
        <strain evidence="1">JEL0513</strain>
    </source>
</reference>
<feature type="non-terminal residue" evidence="1">
    <location>
        <position position="108"/>
    </location>
</feature>
<name>A0AAD5T8M6_9FUNG</name>
<accession>A0AAD5T8M6</accession>
<evidence type="ECO:0000313" key="2">
    <source>
        <dbReference type="Proteomes" id="UP001211907"/>
    </source>
</evidence>
<gene>
    <name evidence="1" type="ORF">HK100_012051</name>
</gene>
<dbReference type="Proteomes" id="UP001211907">
    <property type="component" value="Unassembled WGS sequence"/>
</dbReference>
<evidence type="ECO:0000313" key="1">
    <source>
        <dbReference type="EMBL" id="KAJ3139072.1"/>
    </source>
</evidence>
<dbReference type="EMBL" id="JADGJH010000082">
    <property type="protein sequence ID" value="KAJ3139072.1"/>
    <property type="molecule type" value="Genomic_DNA"/>
</dbReference>
<proteinExistence type="predicted"/>
<keyword evidence="2" id="KW-1185">Reference proteome</keyword>
<sequence>MLVRFSHFYWRIHEYTFTGWGVDSILEASVVLQLRPGIERLRRVKVQCEFRGYTETRWEASAIGRLALYPESSEYRVSKTARIFHNIVQTVYDSVHPLVPSSPGATIS</sequence>
<dbReference type="AlphaFoldDB" id="A0AAD5T8M6"/>
<organism evidence="1 2">
    <name type="scientific">Physocladia obscura</name>
    <dbReference type="NCBI Taxonomy" id="109957"/>
    <lineage>
        <taxon>Eukaryota</taxon>
        <taxon>Fungi</taxon>
        <taxon>Fungi incertae sedis</taxon>
        <taxon>Chytridiomycota</taxon>
        <taxon>Chytridiomycota incertae sedis</taxon>
        <taxon>Chytridiomycetes</taxon>
        <taxon>Chytridiales</taxon>
        <taxon>Chytriomycetaceae</taxon>
        <taxon>Physocladia</taxon>
    </lineage>
</organism>
<comment type="caution">
    <text evidence="1">The sequence shown here is derived from an EMBL/GenBank/DDBJ whole genome shotgun (WGS) entry which is preliminary data.</text>
</comment>